<evidence type="ECO:0000313" key="3">
    <source>
        <dbReference type="Proteomes" id="UP000481153"/>
    </source>
</evidence>
<reference evidence="2 3" key="1">
    <citation type="submission" date="2019-07" db="EMBL/GenBank/DDBJ databases">
        <title>Genomics analysis of Aphanomyces spp. identifies a new class of oomycete effector associated with host adaptation.</title>
        <authorList>
            <person name="Gaulin E."/>
        </authorList>
    </citation>
    <scope>NUCLEOTIDE SEQUENCE [LARGE SCALE GENOMIC DNA]</scope>
    <source>
        <strain evidence="2 3">ATCC 201684</strain>
    </source>
</reference>
<feature type="transmembrane region" description="Helical" evidence="1">
    <location>
        <begin position="104"/>
        <end position="122"/>
    </location>
</feature>
<sequence length="133" mass="14505">MSNGWKCIAQPSNGAVTAVQLNMDDEIQCLGFDANSCVFFHSMEDCHNNLSPSLDVKPLPCGAKHKNVYGITGYEDASHWCATGRKHLGNLSFVAKVQAKKYELGIGAVVVSMLAFVALLVVRKTRNSGYQRL</sequence>
<dbReference type="AlphaFoldDB" id="A0A6G0X8M9"/>
<proteinExistence type="predicted"/>
<evidence type="ECO:0000313" key="2">
    <source>
        <dbReference type="EMBL" id="KAF0736337.1"/>
    </source>
</evidence>
<protein>
    <submittedName>
        <fullName evidence="2">Uncharacterized protein</fullName>
    </submittedName>
</protein>
<keyword evidence="3" id="KW-1185">Reference proteome</keyword>
<dbReference type="EMBL" id="VJMJ01000089">
    <property type="protein sequence ID" value="KAF0736337.1"/>
    <property type="molecule type" value="Genomic_DNA"/>
</dbReference>
<keyword evidence="1" id="KW-0812">Transmembrane</keyword>
<organism evidence="2 3">
    <name type="scientific">Aphanomyces euteiches</name>
    <dbReference type="NCBI Taxonomy" id="100861"/>
    <lineage>
        <taxon>Eukaryota</taxon>
        <taxon>Sar</taxon>
        <taxon>Stramenopiles</taxon>
        <taxon>Oomycota</taxon>
        <taxon>Saprolegniomycetes</taxon>
        <taxon>Saprolegniales</taxon>
        <taxon>Verrucalvaceae</taxon>
        <taxon>Aphanomyces</taxon>
    </lineage>
</organism>
<gene>
    <name evidence="2" type="ORF">Ae201684_007357</name>
</gene>
<dbReference type="Proteomes" id="UP000481153">
    <property type="component" value="Unassembled WGS sequence"/>
</dbReference>
<accession>A0A6G0X8M9</accession>
<evidence type="ECO:0000256" key="1">
    <source>
        <dbReference type="SAM" id="Phobius"/>
    </source>
</evidence>
<keyword evidence="1" id="KW-1133">Transmembrane helix</keyword>
<dbReference type="VEuPathDB" id="FungiDB:AeMF1_020372"/>
<comment type="caution">
    <text evidence="2">The sequence shown here is derived from an EMBL/GenBank/DDBJ whole genome shotgun (WGS) entry which is preliminary data.</text>
</comment>
<name>A0A6G0X8M9_9STRA</name>
<keyword evidence="1" id="KW-0472">Membrane</keyword>